<reference evidence="2" key="1">
    <citation type="submission" date="2022-10" db="EMBL/GenBank/DDBJ databases">
        <title>The complete genomes of actinobacterial strains from the NBC collection.</title>
        <authorList>
            <person name="Joergensen T.S."/>
            <person name="Alvarez Arevalo M."/>
            <person name="Sterndorff E.B."/>
            <person name="Faurdal D."/>
            <person name="Vuksanovic O."/>
            <person name="Mourched A.-S."/>
            <person name="Charusanti P."/>
            <person name="Shaw S."/>
            <person name="Blin K."/>
            <person name="Weber T."/>
        </authorList>
    </citation>
    <scope>NUCLEOTIDE SEQUENCE</scope>
    <source>
        <strain evidence="2">NBC_01482</strain>
    </source>
</reference>
<accession>A0ABZ1Z0F3</accession>
<dbReference type="SUPFAM" id="SSF63817">
    <property type="entry name" value="Sortase"/>
    <property type="match status" value="1"/>
</dbReference>
<gene>
    <name evidence="2" type="ORF">OG563_11570</name>
</gene>
<sequence>MTEARARSPGRSSPVSSRHLRIAASILLLLAALSPIARLCPGGNLAPATDATVTGFDNVAPAGLPESLPVELHIPAIAVDGPLSELGLNPDRTVELPTDFQVAGWYRYGPPPGDMGSAVILGHVDSYTGPAVFYRLSSLRPGDEVHVTRADRSVAHFLVQTVATYLKSEFPSHEVYDPRGYSALQLVTCGGEFDHTIRSYQSNVVVYTALVGITPPPAGPP</sequence>
<dbReference type="CDD" id="cd05829">
    <property type="entry name" value="Sortase_F"/>
    <property type="match status" value="1"/>
</dbReference>
<dbReference type="RefSeq" id="WP_327093566.1">
    <property type="nucleotide sequence ID" value="NZ_CP109149.1"/>
</dbReference>
<organism evidence="2 3">
    <name type="scientific">Nocardia vinacea</name>
    <dbReference type="NCBI Taxonomy" id="96468"/>
    <lineage>
        <taxon>Bacteria</taxon>
        <taxon>Bacillati</taxon>
        <taxon>Actinomycetota</taxon>
        <taxon>Actinomycetes</taxon>
        <taxon>Mycobacteriales</taxon>
        <taxon>Nocardiaceae</taxon>
        <taxon>Nocardia</taxon>
    </lineage>
</organism>
<evidence type="ECO:0000256" key="1">
    <source>
        <dbReference type="ARBA" id="ARBA00022801"/>
    </source>
</evidence>
<name>A0ABZ1Z0F3_9NOCA</name>
<dbReference type="Gene3D" id="2.40.260.10">
    <property type="entry name" value="Sortase"/>
    <property type="match status" value="1"/>
</dbReference>
<keyword evidence="3" id="KW-1185">Reference proteome</keyword>
<dbReference type="Pfam" id="PF04203">
    <property type="entry name" value="Sortase"/>
    <property type="match status" value="1"/>
</dbReference>
<dbReference type="InterPro" id="IPR005754">
    <property type="entry name" value="Sortase"/>
</dbReference>
<evidence type="ECO:0000313" key="2">
    <source>
        <dbReference type="EMBL" id="WUV48768.1"/>
    </source>
</evidence>
<protein>
    <submittedName>
        <fullName evidence="2">Class F sortase</fullName>
    </submittedName>
</protein>
<dbReference type="InterPro" id="IPR042001">
    <property type="entry name" value="Sortase_F"/>
</dbReference>
<dbReference type="InterPro" id="IPR023365">
    <property type="entry name" value="Sortase_dom-sf"/>
</dbReference>
<dbReference type="Proteomes" id="UP001432062">
    <property type="component" value="Chromosome"/>
</dbReference>
<proteinExistence type="predicted"/>
<keyword evidence="1" id="KW-0378">Hydrolase</keyword>
<dbReference type="NCBIfam" id="NF033748">
    <property type="entry name" value="class_F_sortase"/>
    <property type="match status" value="1"/>
</dbReference>
<dbReference type="EMBL" id="CP109441">
    <property type="protein sequence ID" value="WUV48768.1"/>
    <property type="molecule type" value="Genomic_DNA"/>
</dbReference>
<evidence type="ECO:0000313" key="3">
    <source>
        <dbReference type="Proteomes" id="UP001432062"/>
    </source>
</evidence>